<dbReference type="Proteomes" id="UP001163255">
    <property type="component" value="Chromosome"/>
</dbReference>
<feature type="region of interest" description="Disordered" evidence="1">
    <location>
        <begin position="1"/>
        <end position="37"/>
    </location>
</feature>
<proteinExistence type="predicted"/>
<evidence type="ECO:0000313" key="2">
    <source>
        <dbReference type="EMBL" id="UYM15795.1"/>
    </source>
</evidence>
<gene>
    <name evidence="2" type="ORF">NX720_23715</name>
</gene>
<protein>
    <submittedName>
        <fullName evidence="2">Uncharacterized protein</fullName>
    </submittedName>
</protein>
<sequence>MRSRHPVRATTANTESHEEATGTVTSTTHTFSSAQSSTKITYVSSGIGHASIVTQQDPSTTITIITQDGETSSDIQDRTLEEREAVEALLELGGAEDTDE</sequence>
<dbReference type="EMBL" id="CP103300">
    <property type="protein sequence ID" value="UYM15795.1"/>
    <property type="molecule type" value="Genomic_DNA"/>
</dbReference>
<feature type="compositionally biased region" description="Low complexity" evidence="1">
    <location>
        <begin position="21"/>
        <end position="33"/>
    </location>
</feature>
<evidence type="ECO:0000256" key="1">
    <source>
        <dbReference type="SAM" id="MobiDB-lite"/>
    </source>
</evidence>
<name>A0ABY6GSW8_9GAMM</name>
<reference evidence="2" key="1">
    <citation type="submission" date="2022-10" db="EMBL/GenBank/DDBJ databases">
        <title>Completed Genome Sequence of two octocoral isolated bacterium, Endozoicomonas euniceicola EF212T and Endozoicomonas gorgoniicola PS125T.</title>
        <authorList>
            <person name="Chiou Y.-J."/>
            <person name="Chen Y.-H."/>
        </authorList>
    </citation>
    <scope>NUCLEOTIDE SEQUENCE</scope>
    <source>
        <strain evidence="2">EF212</strain>
    </source>
</reference>
<accession>A0ABY6GSW8</accession>
<evidence type="ECO:0000313" key="3">
    <source>
        <dbReference type="Proteomes" id="UP001163255"/>
    </source>
</evidence>
<organism evidence="2 3">
    <name type="scientific">Endozoicomonas euniceicola</name>
    <dbReference type="NCBI Taxonomy" id="1234143"/>
    <lineage>
        <taxon>Bacteria</taxon>
        <taxon>Pseudomonadati</taxon>
        <taxon>Pseudomonadota</taxon>
        <taxon>Gammaproteobacteria</taxon>
        <taxon>Oceanospirillales</taxon>
        <taxon>Endozoicomonadaceae</taxon>
        <taxon>Endozoicomonas</taxon>
    </lineage>
</organism>
<keyword evidence="3" id="KW-1185">Reference proteome</keyword>